<name>A9BB45_PROM4</name>
<dbReference type="InterPro" id="IPR054896">
    <property type="entry name" value="LycopCyc"/>
</dbReference>
<accession>A9BB45</accession>
<keyword evidence="4" id="KW-0472">Membrane</keyword>
<keyword evidence="2" id="KW-0125">Carotenoid biosynthesis</keyword>
<evidence type="ECO:0000313" key="5">
    <source>
        <dbReference type="EMBL" id="ABX09057.1"/>
    </source>
</evidence>
<dbReference type="Pfam" id="PF05834">
    <property type="entry name" value="Lycopene_cycl"/>
    <property type="match status" value="1"/>
</dbReference>
<dbReference type="InterPro" id="IPR010108">
    <property type="entry name" value="Lycopene_cyclase_b/e"/>
</dbReference>
<dbReference type="NCBIfam" id="TIGR01790">
    <property type="entry name" value="carotene-cycl"/>
    <property type="match status" value="1"/>
</dbReference>
<dbReference type="InterPro" id="IPR036188">
    <property type="entry name" value="FAD/NAD-bd_sf"/>
</dbReference>
<dbReference type="eggNOG" id="COG0654">
    <property type="taxonomic scope" value="Bacteria"/>
</dbReference>
<feature type="transmembrane region" description="Helical" evidence="4">
    <location>
        <begin position="382"/>
        <end position="405"/>
    </location>
</feature>
<evidence type="ECO:0000256" key="3">
    <source>
        <dbReference type="ARBA" id="ARBA00023027"/>
    </source>
</evidence>
<dbReference type="STRING" id="93059.P9211_11261"/>
<evidence type="ECO:0000313" key="6">
    <source>
        <dbReference type="Proteomes" id="UP000000788"/>
    </source>
</evidence>
<dbReference type="AlphaFoldDB" id="A9BB45"/>
<organism evidence="5 6">
    <name type="scientific">Prochlorococcus marinus (strain MIT 9211)</name>
    <dbReference type="NCBI Taxonomy" id="93059"/>
    <lineage>
        <taxon>Bacteria</taxon>
        <taxon>Bacillati</taxon>
        <taxon>Cyanobacteriota</taxon>
        <taxon>Cyanophyceae</taxon>
        <taxon>Synechococcales</taxon>
        <taxon>Prochlorococcaceae</taxon>
        <taxon>Prochlorococcus</taxon>
    </lineage>
</organism>
<evidence type="ECO:0000256" key="1">
    <source>
        <dbReference type="ARBA" id="ARBA00006599"/>
    </source>
</evidence>
<dbReference type="Gene3D" id="3.50.50.60">
    <property type="entry name" value="FAD/NAD(P)-binding domain"/>
    <property type="match status" value="1"/>
</dbReference>
<gene>
    <name evidence="5" type="ordered locus">P9211_11261</name>
</gene>
<keyword evidence="4" id="KW-1133">Transmembrane helix</keyword>
<dbReference type="PRINTS" id="PR00420">
    <property type="entry name" value="RNGMNOXGNASE"/>
</dbReference>
<dbReference type="GO" id="GO:0016860">
    <property type="term" value="F:intramolecular oxidoreductase activity"/>
    <property type="evidence" value="ECO:0007669"/>
    <property type="project" value="UniProtKB-ARBA"/>
</dbReference>
<protein>
    <submittedName>
        <fullName evidence="5">Putative lycopene beta cyclase</fullName>
    </submittedName>
</protein>
<dbReference type="KEGG" id="pmj:P9211_11261"/>
<dbReference type="HOGENOM" id="CLU_032956_1_0_3"/>
<dbReference type="EMBL" id="CP000878">
    <property type="protein sequence ID" value="ABX09057.1"/>
    <property type="molecule type" value="Genomic_DNA"/>
</dbReference>
<comment type="similarity">
    <text evidence="1">Belongs to the lycopene cyclase family.</text>
</comment>
<dbReference type="GO" id="GO:0016705">
    <property type="term" value="F:oxidoreductase activity, acting on paired donors, with incorporation or reduction of molecular oxygen"/>
    <property type="evidence" value="ECO:0007669"/>
    <property type="project" value="InterPro"/>
</dbReference>
<sequence length="407" mass="45675">MIACSDVLVMGAGPAALCIASELVQKGLKVSALASNSPDRLWTNTYGIWAEELESLGMASLLGSRWTNTVSYFGDGVKEEGLKPTLHNFDYGLFDQSLFQKNLLDKCDGINWIIETAEDIRYRDSITEVICTSGKIYRARVVIDASGHRSPFVKRPDHGPIAQQAAYGIVGRFSSPPVEKDQFVLMDFRPDHLTKDELEEPPSFLYAMDFGEGLYFVEETSLACAPPLTWSKLKERLLLRLSHRGIEIQEVVHEEHCLFPMNLPLPFLNQPLLAFGGAASMVHPASGYMVGALLRRAPALADELSKAITSDPSLDSARLAKRGWQVLWTPDLVLRHRLYQFGLKRLMSFDETLLRSFFTSFFKLPQDEWFGFLANTLRLPRLLIVMIRLYFLSPIGVKLGMVGLVKK</sequence>
<dbReference type="RefSeq" id="WP_012195678.1">
    <property type="nucleotide sequence ID" value="NC_009976.1"/>
</dbReference>
<proteinExistence type="inferred from homology"/>
<dbReference type="PANTHER" id="PTHR39757">
    <property type="match status" value="1"/>
</dbReference>
<keyword evidence="4" id="KW-0812">Transmembrane</keyword>
<dbReference type="PANTHER" id="PTHR39757:SF5">
    <property type="entry name" value="OS02G0190600 PROTEIN"/>
    <property type="match status" value="1"/>
</dbReference>
<dbReference type="Proteomes" id="UP000000788">
    <property type="component" value="Chromosome"/>
</dbReference>
<keyword evidence="6" id="KW-1185">Reference proteome</keyword>
<reference evidence="5 6" key="1">
    <citation type="journal article" date="2007" name="PLoS Genet.">
        <title>Patterns and implications of gene gain and loss in the evolution of Prochlorococcus.</title>
        <authorList>
            <person name="Kettler G.C."/>
            <person name="Martiny A.C."/>
            <person name="Huang K."/>
            <person name="Zucker J."/>
            <person name="Coleman M.L."/>
            <person name="Rodrigue S."/>
            <person name="Chen F."/>
            <person name="Lapidus A."/>
            <person name="Ferriera S."/>
            <person name="Johnson J."/>
            <person name="Steglich C."/>
            <person name="Church G.M."/>
            <person name="Richardson P."/>
            <person name="Chisholm S.W."/>
        </authorList>
    </citation>
    <scope>NUCLEOTIDE SEQUENCE [LARGE SCALE GENOMIC DNA]</scope>
    <source>
        <strain evidence="6">MIT 9211</strain>
    </source>
</reference>
<evidence type="ECO:0000256" key="4">
    <source>
        <dbReference type="SAM" id="Phobius"/>
    </source>
</evidence>
<dbReference type="SUPFAM" id="SSF51905">
    <property type="entry name" value="FAD/NAD(P)-binding domain"/>
    <property type="match status" value="1"/>
</dbReference>
<evidence type="ECO:0000256" key="2">
    <source>
        <dbReference type="ARBA" id="ARBA00022746"/>
    </source>
</evidence>
<dbReference type="NCBIfam" id="NF045687">
    <property type="entry name" value="LycopCycCtrL"/>
    <property type="match status" value="1"/>
</dbReference>
<keyword evidence="3" id="KW-0520">NAD</keyword>
<dbReference type="GO" id="GO:0016117">
    <property type="term" value="P:carotenoid biosynthetic process"/>
    <property type="evidence" value="ECO:0007669"/>
    <property type="project" value="UniProtKB-KW"/>
</dbReference>